<name>A0A6A6TFK5_9PLEO</name>
<organism evidence="3 4">
    <name type="scientific">Lophiostoma macrostomum CBS 122681</name>
    <dbReference type="NCBI Taxonomy" id="1314788"/>
    <lineage>
        <taxon>Eukaryota</taxon>
        <taxon>Fungi</taxon>
        <taxon>Dikarya</taxon>
        <taxon>Ascomycota</taxon>
        <taxon>Pezizomycotina</taxon>
        <taxon>Dothideomycetes</taxon>
        <taxon>Pleosporomycetidae</taxon>
        <taxon>Pleosporales</taxon>
        <taxon>Lophiostomataceae</taxon>
        <taxon>Lophiostoma</taxon>
    </lineage>
</organism>
<sequence>MAFLRNMTDRFWSYVSPRKTQQRREKDFKFAVPSLPRHTMKRSGSGKSELRSEVSEGSVRGMTPETIVRRWALQTPSQDGSEYVDGAQLPPSPPASLERPYTDFEGETLIDGLAEGMNTFSEEGWDANEETILVDEARYMDEHHEHKELEAEIERARRDAQGQELRVAGWTEDAIFLFQKLGLRGFEPLFPYSWIDDFPVLPTNLFTRKLELAFIKPELDSESDFHAQKALTELFELGGRTRDAVLHNAPIRTAEHHIRQAVLKYNKWALRDAGLDDIWRNLSLFETVSCHKEVSPEVMQARMLRKLNKLADLWRDALRKREMENNQSTKHGKSRADEPTPEVPTLYGVFTSHTLLAFTSYDTHAVKPVLRSVAIFDFGQEGYDVWNSLAVAIFIIHCRNRLLDLQDFLPTPSQTSGDSDPDI</sequence>
<dbReference type="OrthoDB" id="5286775at2759"/>
<gene>
    <name evidence="3" type="ORF">K491DRAFT_755847</name>
</gene>
<dbReference type="AlphaFoldDB" id="A0A6A6TFK5"/>
<evidence type="ECO:0000256" key="2">
    <source>
        <dbReference type="SAM" id="MobiDB-lite"/>
    </source>
</evidence>
<evidence type="ECO:0000256" key="1">
    <source>
        <dbReference type="SAM" id="Coils"/>
    </source>
</evidence>
<feature type="region of interest" description="Disordered" evidence="2">
    <location>
        <begin position="75"/>
        <end position="97"/>
    </location>
</feature>
<evidence type="ECO:0000313" key="4">
    <source>
        <dbReference type="Proteomes" id="UP000799324"/>
    </source>
</evidence>
<proteinExistence type="predicted"/>
<feature type="coiled-coil region" evidence="1">
    <location>
        <begin position="139"/>
        <end position="166"/>
    </location>
</feature>
<dbReference type="Proteomes" id="UP000799324">
    <property type="component" value="Unassembled WGS sequence"/>
</dbReference>
<reference evidence="3" key="1">
    <citation type="journal article" date="2020" name="Stud. Mycol.">
        <title>101 Dothideomycetes genomes: a test case for predicting lifestyles and emergence of pathogens.</title>
        <authorList>
            <person name="Haridas S."/>
            <person name="Albert R."/>
            <person name="Binder M."/>
            <person name="Bloem J."/>
            <person name="Labutti K."/>
            <person name="Salamov A."/>
            <person name="Andreopoulos B."/>
            <person name="Baker S."/>
            <person name="Barry K."/>
            <person name="Bills G."/>
            <person name="Bluhm B."/>
            <person name="Cannon C."/>
            <person name="Castanera R."/>
            <person name="Culley D."/>
            <person name="Daum C."/>
            <person name="Ezra D."/>
            <person name="Gonzalez J."/>
            <person name="Henrissat B."/>
            <person name="Kuo A."/>
            <person name="Liang C."/>
            <person name="Lipzen A."/>
            <person name="Lutzoni F."/>
            <person name="Magnuson J."/>
            <person name="Mondo S."/>
            <person name="Nolan M."/>
            <person name="Ohm R."/>
            <person name="Pangilinan J."/>
            <person name="Park H.-J."/>
            <person name="Ramirez L."/>
            <person name="Alfaro M."/>
            <person name="Sun H."/>
            <person name="Tritt A."/>
            <person name="Yoshinaga Y."/>
            <person name="Zwiers L.-H."/>
            <person name="Turgeon B."/>
            <person name="Goodwin S."/>
            <person name="Spatafora J."/>
            <person name="Crous P."/>
            <person name="Grigoriev I."/>
        </authorList>
    </citation>
    <scope>NUCLEOTIDE SEQUENCE</scope>
    <source>
        <strain evidence="3">CBS 122681</strain>
    </source>
</reference>
<accession>A0A6A6TFK5</accession>
<keyword evidence="4" id="KW-1185">Reference proteome</keyword>
<protein>
    <submittedName>
        <fullName evidence="3">Uncharacterized protein</fullName>
    </submittedName>
</protein>
<keyword evidence="1" id="KW-0175">Coiled coil</keyword>
<evidence type="ECO:0000313" key="3">
    <source>
        <dbReference type="EMBL" id="KAF2658745.1"/>
    </source>
</evidence>
<dbReference type="EMBL" id="MU004312">
    <property type="protein sequence ID" value="KAF2658745.1"/>
    <property type="molecule type" value="Genomic_DNA"/>
</dbReference>
<feature type="region of interest" description="Disordered" evidence="2">
    <location>
        <begin position="36"/>
        <end position="59"/>
    </location>
</feature>